<dbReference type="GeneID" id="10289667"/>
<gene>
    <name evidence="1" type="ordered locus">VMUT_2015</name>
</gene>
<organism evidence="1 2">
    <name type="scientific">Vulcanisaeta moutnovskia (strain 768-28)</name>
    <dbReference type="NCBI Taxonomy" id="985053"/>
    <lineage>
        <taxon>Archaea</taxon>
        <taxon>Thermoproteota</taxon>
        <taxon>Thermoprotei</taxon>
        <taxon>Thermoproteales</taxon>
        <taxon>Thermoproteaceae</taxon>
        <taxon>Vulcanisaeta</taxon>
    </lineage>
</organism>
<name>F0QWB9_VULM7</name>
<reference evidence="1 2" key="1">
    <citation type="journal article" date="2011" name="J. Bacteriol.">
        <title>Complete genome sequence of 'Vulcanisaeta moutnovskia' strain 768-28, a novel member of the hyperthermophilic crenarchaeal genus vulcanisaeta.</title>
        <authorList>
            <person name="Gumerov V.M."/>
            <person name="Mardanov A.V."/>
            <person name="Beletsky A.V."/>
            <person name="Prokofeva M.I."/>
            <person name="Bonch-Osmolovskaya E.A."/>
            <person name="Ravin N.V."/>
            <person name="Skryabin K.G."/>
        </authorList>
    </citation>
    <scope>NUCLEOTIDE SEQUENCE [LARGE SCALE GENOMIC DNA]</scope>
    <source>
        <strain evidence="1 2">768-28</strain>
    </source>
</reference>
<evidence type="ECO:0000313" key="1">
    <source>
        <dbReference type="EMBL" id="ADY02214.1"/>
    </source>
</evidence>
<proteinExistence type="predicted"/>
<dbReference type="HOGENOM" id="CLU_2244005_0_0_2"/>
<sequence>MYSGSCTVILINSPLTMISGLRSCYLGVLITVPTHEPAGSCALYMFNKAINVSTRTTPTTMGTAVKALMLIPIYNSLYRLSFLFLNDFILTNVFLVDCGYTLNN</sequence>
<dbReference type="AlphaFoldDB" id="F0QWB9"/>
<dbReference type="EMBL" id="CP002529">
    <property type="protein sequence ID" value="ADY02214.1"/>
    <property type="molecule type" value="Genomic_DNA"/>
</dbReference>
<evidence type="ECO:0000313" key="2">
    <source>
        <dbReference type="Proteomes" id="UP000007485"/>
    </source>
</evidence>
<dbReference type="Proteomes" id="UP000007485">
    <property type="component" value="Chromosome"/>
</dbReference>
<accession>F0QWB9</accession>
<dbReference type="KEGG" id="vmo:VMUT_2015"/>
<protein>
    <submittedName>
        <fullName evidence="1">Uncharacterized protein</fullName>
    </submittedName>
</protein>
<keyword evidence="2" id="KW-1185">Reference proteome</keyword>
<dbReference type="RefSeq" id="WP_013605376.1">
    <property type="nucleotide sequence ID" value="NC_015151.1"/>
</dbReference>